<evidence type="ECO:0000256" key="1">
    <source>
        <dbReference type="SAM" id="MobiDB-lite"/>
    </source>
</evidence>
<feature type="compositionally biased region" description="Basic residues" evidence="1">
    <location>
        <begin position="131"/>
        <end position="143"/>
    </location>
</feature>
<keyword evidence="2" id="KW-1185">Reference proteome</keyword>
<organism evidence="2 3">
    <name type="scientific">Acanthaster planci</name>
    <name type="common">Crown-of-thorns starfish</name>
    <dbReference type="NCBI Taxonomy" id="133434"/>
    <lineage>
        <taxon>Eukaryota</taxon>
        <taxon>Metazoa</taxon>
        <taxon>Echinodermata</taxon>
        <taxon>Eleutherozoa</taxon>
        <taxon>Asterozoa</taxon>
        <taxon>Asteroidea</taxon>
        <taxon>Valvatacea</taxon>
        <taxon>Valvatida</taxon>
        <taxon>Acanthasteridae</taxon>
        <taxon>Acanthaster</taxon>
    </lineage>
</organism>
<dbReference type="GeneID" id="110987257"/>
<gene>
    <name evidence="3" type="primary">LOC110987257</name>
</gene>
<dbReference type="RefSeq" id="XP_022105532.1">
    <property type="nucleotide sequence ID" value="XM_022249840.1"/>
</dbReference>
<accession>A0A8B7ZKG9</accession>
<dbReference type="Proteomes" id="UP000694845">
    <property type="component" value="Unplaced"/>
</dbReference>
<feature type="compositionally biased region" description="Low complexity" evidence="1">
    <location>
        <begin position="80"/>
        <end position="92"/>
    </location>
</feature>
<name>A0A8B7ZKG9_ACAPL</name>
<evidence type="ECO:0000313" key="2">
    <source>
        <dbReference type="Proteomes" id="UP000694845"/>
    </source>
</evidence>
<protein>
    <submittedName>
        <fullName evidence="3">Uncharacterized protein LOC110987257 isoform X1</fullName>
    </submittedName>
</protein>
<evidence type="ECO:0000313" key="3">
    <source>
        <dbReference type="RefSeq" id="XP_022105532.1"/>
    </source>
</evidence>
<dbReference type="OrthoDB" id="10388885at2759"/>
<feature type="compositionally biased region" description="Polar residues" evidence="1">
    <location>
        <begin position="151"/>
        <end position="162"/>
    </location>
</feature>
<proteinExistence type="predicted"/>
<feature type="region of interest" description="Disordered" evidence="1">
    <location>
        <begin position="364"/>
        <end position="388"/>
    </location>
</feature>
<feature type="region of interest" description="Disordered" evidence="1">
    <location>
        <begin position="1"/>
        <end position="186"/>
    </location>
</feature>
<feature type="compositionally biased region" description="Polar residues" evidence="1">
    <location>
        <begin position="437"/>
        <end position="454"/>
    </location>
</feature>
<feature type="region of interest" description="Disordered" evidence="1">
    <location>
        <begin position="425"/>
        <end position="470"/>
    </location>
</feature>
<feature type="compositionally biased region" description="Acidic residues" evidence="1">
    <location>
        <begin position="10"/>
        <end position="23"/>
    </location>
</feature>
<dbReference type="CTD" id="5546"/>
<dbReference type="KEGG" id="aplc:110987257"/>
<reference evidence="3" key="1">
    <citation type="submission" date="2025-08" db="UniProtKB">
        <authorList>
            <consortium name="RefSeq"/>
        </authorList>
    </citation>
    <scope>IDENTIFICATION</scope>
</reference>
<feature type="compositionally biased region" description="Low complexity" evidence="1">
    <location>
        <begin position="455"/>
        <end position="467"/>
    </location>
</feature>
<dbReference type="AlphaFoldDB" id="A0A8B7ZKG9"/>
<sequence>MSLVNYNSSSDDETSNAEEETEEQSNVGKRAEEASSSTLMNLSDLEEDPRSKSSLFSSLPAPKLLDIHQPEETDDIQFPATASTTSSSSSSTGRSLNLPAPKKKSAQPIKITAPSLPETHSDDDEEEPLAKKARPAKTKHYLGRHSLGSPAINSVASHNIGGNNHLAGGGRMDSRNSSSPGPDRNLLRKKKCTAKERGEHTMEELLELSRSAMEQLHQKLELQRHQMVLLSGGGFGLHQTNSTPSFPKAGPAGHTTSNATQLQGLAQVFPPALGFQGSPVLNAALHPGLASLMQAPGLDLPRNAGLLGSQSLPFASAVNVSAANHDLTKSLLSPFPFPAINPGGIAGLQPFPLGSAVGISQPLAQPGWVPNTHPPSPPADSDHSPQVTHKNCCGACLKKIDLLEQKVKKILEHLITKELAQGSTLPPVLDPFPAPTSLASQSPSPQDGHTFLNTSPSGGSSSVPSSSALQVGQEMQNAFMQAVHHEQSSPFQSSTKPRIVYPQLMTDPLIPVKISSAAEHKCPPKLADPPITTNVAPAFASLCSSPSDSRRLTPSSVNACSSQTKGPLLLSSKITLPAENNDKYAYQSLMRYRGTSKLFKIDYDQHAAHKSNIHFNQGGDSSHLSVEDTCMLQTDHFQFPLEIYSAADFHSLPSKIQYILNVVERDKHGKATKLEVKQEILNSLAPYIKDRNSISRRLADVLFTDDERCYCNCSGWRKPAALDPIRMQALTDAVFKLCPCPEEQKKHLWHECVKSIDAASRHIVRVRKNKGKMPRHGKWLPTNHQEPAEQPLFAVATMEVDPSHEGINYDNLPVRLQSVLDITQRDANGKVCKVEIKEPVLVRFTYLSNSRLNVACQLANILFTPAEREGASCLGRPGTRQLDSIRLDALREGTFRICPAPLTEQKHLWSYCVKAIDRLSVNPDMSYPTSSATLVYPNIKAEDETPGEYEVLAEDISHSSPEDEN</sequence>